<dbReference type="InterPro" id="IPR008538">
    <property type="entry name" value="Uma2"/>
</dbReference>
<dbReference type="AlphaFoldDB" id="A0A7R7HW52"/>
<dbReference type="InterPro" id="IPR012296">
    <property type="entry name" value="Nuclease_put_TT1808"/>
</dbReference>
<reference evidence="2 3" key="1">
    <citation type="submission" date="2020-08" db="EMBL/GenBank/DDBJ databases">
        <title>Whole genome shotgun sequence of Actinocatenispora thailandica NBRC 105041.</title>
        <authorList>
            <person name="Komaki H."/>
            <person name="Tamura T."/>
        </authorList>
    </citation>
    <scope>NUCLEOTIDE SEQUENCE [LARGE SCALE GENOMIC DNA]</scope>
    <source>
        <strain evidence="2 3">NBRC 105041</strain>
    </source>
</reference>
<dbReference type="Gene3D" id="3.90.1570.10">
    <property type="entry name" value="tt1808, chain A"/>
    <property type="match status" value="1"/>
</dbReference>
<dbReference type="KEGG" id="atl:Athai_18890"/>
<evidence type="ECO:0000313" key="2">
    <source>
        <dbReference type="EMBL" id="BCJ34386.1"/>
    </source>
</evidence>
<gene>
    <name evidence="2" type="ORF">Athai_18890</name>
</gene>
<dbReference type="CDD" id="cd06260">
    <property type="entry name" value="DUF820-like"/>
    <property type="match status" value="1"/>
</dbReference>
<dbReference type="Pfam" id="PF05685">
    <property type="entry name" value="Uma2"/>
    <property type="match status" value="1"/>
</dbReference>
<evidence type="ECO:0000313" key="3">
    <source>
        <dbReference type="Proteomes" id="UP000611640"/>
    </source>
</evidence>
<accession>A0A7R7HW52</accession>
<dbReference type="Proteomes" id="UP000611640">
    <property type="component" value="Chromosome"/>
</dbReference>
<dbReference type="EMBL" id="AP023355">
    <property type="protein sequence ID" value="BCJ34386.1"/>
    <property type="molecule type" value="Genomic_DNA"/>
</dbReference>
<keyword evidence="3" id="KW-1185">Reference proteome</keyword>
<feature type="domain" description="Putative restriction endonuclease" evidence="1">
    <location>
        <begin position="3"/>
        <end position="70"/>
    </location>
</feature>
<name>A0A7R7HW52_9ACTN</name>
<protein>
    <recommendedName>
        <fullName evidence="1">Putative restriction endonuclease domain-containing protein</fullName>
    </recommendedName>
</protein>
<dbReference type="InterPro" id="IPR011335">
    <property type="entry name" value="Restrct_endonuc-II-like"/>
</dbReference>
<organism evidence="2 3">
    <name type="scientific">Actinocatenispora thailandica</name>
    <dbReference type="NCBI Taxonomy" id="227318"/>
    <lineage>
        <taxon>Bacteria</taxon>
        <taxon>Bacillati</taxon>
        <taxon>Actinomycetota</taxon>
        <taxon>Actinomycetes</taxon>
        <taxon>Micromonosporales</taxon>
        <taxon>Micromonosporaceae</taxon>
        <taxon>Actinocatenispora</taxon>
    </lineage>
</organism>
<proteinExistence type="predicted"/>
<evidence type="ECO:0000259" key="1">
    <source>
        <dbReference type="Pfam" id="PF05685"/>
    </source>
</evidence>
<sequence>MLDVAVFRREIDLYSAYFEPTDIEVAVEVVWPSSRDDDYVDKPKLYAQLGIPEFWRVDQDANEVIHVCRHRLDEADGSYLLYDDTTLDALETETGR</sequence>
<dbReference type="SUPFAM" id="SSF52980">
    <property type="entry name" value="Restriction endonuclease-like"/>
    <property type="match status" value="1"/>
</dbReference>